<accession>A0A250WRW7</accession>
<protein>
    <recommendedName>
        <fullName evidence="4">Flagellar associated protein</fullName>
    </recommendedName>
</protein>
<dbReference type="OrthoDB" id="522049at2759"/>
<evidence type="ECO:0000313" key="2">
    <source>
        <dbReference type="EMBL" id="GAX73585.1"/>
    </source>
</evidence>
<dbReference type="EMBL" id="BEGY01000004">
    <property type="protein sequence ID" value="GAX73585.1"/>
    <property type="molecule type" value="Genomic_DNA"/>
</dbReference>
<name>A0A250WRW7_9CHLO</name>
<keyword evidence="3" id="KW-1185">Reference proteome</keyword>
<dbReference type="Proteomes" id="UP000232323">
    <property type="component" value="Unassembled WGS sequence"/>
</dbReference>
<feature type="compositionally biased region" description="Polar residues" evidence="1">
    <location>
        <begin position="206"/>
        <end position="216"/>
    </location>
</feature>
<dbReference type="AlphaFoldDB" id="A0A250WRW7"/>
<feature type="region of interest" description="Disordered" evidence="1">
    <location>
        <begin position="206"/>
        <end position="228"/>
    </location>
</feature>
<evidence type="ECO:0000256" key="1">
    <source>
        <dbReference type="SAM" id="MobiDB-lite"/>
    </source>
</evidence>
<proteinExistence type="predicted"/>
<sequence>MLPPPTFTSFGSLKQERWNRNCGSGGLGPATHIAGDGYRPGVLEANWVEELSGADMKATGKHILGFGAPMTANSMQRISYTAQGKVGEDLAYISQRHDRQLSNEGQSGDVLFRHGDFLQPRMDAAASLNSLTYGEKQHGEPRVQTYLWDGSNHHSRNVPLKQSNLDLTRSKVSQWQKDSDPYSAFKTSTRTAAMSAALPSAISPSKTATIRPSTEGGQEAQVGRKPVGLNQQECDKNYRHMGLRDTYCTFLTSPKH</sequence>
<evidence type="ECO:0008006" key="4">
    <source>
        <dbReference type="Google" id="ProtNLM"/>
    </source>
</evidence>
<dbReference type="STRING" id="1157962.A0A250WRW7"/>
<organism evidence="2 3">
    <name type="scientific">Chlamydomonas eustigma</name>
    <dbReference type="NCBI Taxonomy" id="1157962"/>
    <lineage>
        <taxon>Eukaryota</taxon>
        <taxon>Viridiplantae</taxon>
        <taxon>Chlorophyta</taxon>
        <taxon>core chlorophytes</taxon>
        <taxon>Chlorophyceae</taxon>
        <taxon>CS clade</taxon>
        <taxon>Chlamydomonadales</taxon>
        <taxon>Chlamydomonadaceae</taxon>
        <taxon>Chlamydomonas</taxon>
    </lineage>
</organism>
<evidence type="ECO:0000313" key="3">
    <source>
        <dbReference type="Proteomes" id="UP000232323"/>
    </source>
</evidence>
<gene>
    <name evidence="2" type="ORF">CEUSTIGMA_g1036.t1</name>
</gene>
<reference evidence="2 3" key="1">
    <citation type="submission" date="2017-08" db="EMBL/GenBank/DDBJ databases">
        <title>Acidophilic green algal genome provides insights into adaptation to an acidic environment.</title>
        <authorList>
            <person name="Hirooka S."/>
            <person name="Hirose Y."/>
            <person name="Kanesaki Y."/>
            <person name="Higuchi S."/>
            <person name="Fujiwara T."/>
            <person name="Onuma R."/>
            <person name="Era A."/>
            <person name="Ohbayashi R."/>
            <person name="Uzuka A."/>
            <person name="Nozaki H."/>
            <person name="Yoshikawa H."/>
            <person name="Miyagishima S.Y."/>
        </authorList>
    </citation>
    <scope>NUCLEOTIDE SEQUENCE [LARGE SCALE GENOMIC DNA]</scope>
    <source>
        <strain evidence="2 3">NIES-2499</strain>
    </source>
</reference>
<comment type="caution">
    <text evidence="2">The sequence shown here is derived from an EMBL/GenBank/DDBJ whole genome shotgun (WGS) entry which is preliminary data.</text>
</comment>